<keyword evidence="2" id="KW-1185">Reference proteome</keyword>
<dbReference type="KEGG" id="tmz:Tmz1t_2410"/>
<geneLocation type="plasmid" evidence="1 2">
    <name>pTha01</name>
</geneLocation>
<reference evidence="2" key="1">
    <citation type="submission" date="2008-12" db="EMBL/GenBank/DDBJ databases">
        <title>Complete sequence of plasmid of Thauera sp. MZ1T.</title>
        <authorList>
            <consortium name="US DOE Joint Genome Institute"/>
            <person name="Lucas S."/>
            <person name="Copeland A."/>
            <person name="Lapidus A."/>
            <person name="Glavina del Rio T."/>
            <person name="Dalin E."/>
            <person name="Tice H."/>
            <person name="Bruce D."/>
            <person name="Goodwin L."/>
            <person name="Pitluck S."/>
            <person name="Sims D."/>
            <person name="Brettin T."/>
            <person name="Detter J.C."/>
            <person name="Han C."/>
            <person name="Larimer F."/>
            <person name="Land M."/>
            <person name="Hauser L."/>
            <person name="Kyrpides N."/>
            <person name="Mikhailova N."/>
            <person name="Sayler G.S."/>
        </authorList>
    </citation>
    <scope>NUCLEOTIDE SEQUENCE [LARGE SCALE GENOMIC DNA]</scope>
    <source>
        <strain evidence="2">MZ1T</strain>
        <plasmid evidence="2">pTha01</plasmid>
    </source>
</reference>
<dbReference type="HOGENOM" id="CLU_1244837_0_0_4"/>
<dbReference type="AlphaFoldDB" id="B8F0H7"/>
<sequence>MPNRAGVLQSRLFPSKLETDGDDAISTPLLSSAKFGRNRAQQRTPPHIAFIQRFNAMTHCFIQKLLDSEAAEYRRLEERDKHERARYGELRSLSSRIYGRVAPSSTLGRLFLYESNKTRSTDIRAIPCKYSFDWPCQIIMSVAQENELFIAKDNLGELSSLIFPWAMANKIEQSFNLADVAIYEWERSLTLLQRWWSEGSTPNGNSVVYTNTYCRVADILIR</sequence>
<dbReference type="Proteomes" id="UP000002186">
    <property type="component" value="Plasmid pTha01"/>
</dbReference>
<protein>
    <submittedName>
        <fullName evidence="1">Uncharacterized protein</fullName>
    </submittedName>
</protein>
<evidence type="ECO:0000313" key="2">
    <source>
        <dbReference type="Proteomes" id="UP000002186"/>
    </source>
</evidence>
<dbReference type="EMBL" id="CP001282">
    <property type="protein sequence ID" value="ACK55143.1"/>
    <property type="molecule type" value="Genomic_DNA"/>
</dbReference>
<name>B8F0H7_THASP</name>
<reference evidence="1 2" key="2">
    <citation type="journal article" date="2012" name="Stand. Genomic Sci.">
        <title>Complete genome sequence of Thauera aminoaromatica strain MZ1T.</title>
        <authorList>
            <person name="Jiang K."/>
            <person name="Sanseverino J."/>
            <person name="Chauhan A."/>
            <person name="Lucas S."/>
            <person name="Copeland A."/>
            <person name="Lapidus A."/>
            <person name="Del Rio T.G."/>
            <person name="Dalin E."/>
            <person name="Tice H."/>
            <person name="Bruce D."/>
            <person name="Goodwin L."/>
            <person name="Pitluck S."/>
            <person name="Sims D."/>
            <person name="Brettin T."/>
            <person name="Detter J.C."/>
            <person name="Han C."/>
            <person name="Chang Y.J."/>
            <person name="Larimer F."/>
            <person name="Land M."/>
            <person name="Hauser L."/>
            <person name="Kyrpides N.C."/>
            <person name="Mikhailova N."/>
            <person name="Moser S."/>
            <person name="Jegier P."/>
            <person name="Close D."/>
            <person name="Debruyn J.M."/>
            <person name="Wang Y."/>
            <person name="Layton A.C."/>
            <person name="Allen M.S."/>
            <person name="Sayler G.S."/>
        </authorList>
    </citation>
    <scope>NUCLEOTIDE SEQUENCE [LARGE SCALE GENOMIC DNA]</scope>
    <source>
        <strain evidence="1 2">MZ1T</strain>
        <plasmid evidence="1">pTha01</plasmid>
    </source>
</reference>
<organism evidence="1 2">
    <name type="scientific">Thauera aminoaromatica</name>
    <dbReference type="NCBI Taxonomy" id="164330"/>
    <lineage>
        <taxon>Bacteria</taxon>
        <taxon>Pseudomonadati</taxon>
        <taxon>Pseudomonadota</taxon>
        <taxon>Betaproteobacteria</taxon>
        <taxon>Rhodocyclales</taxon>
        <taxon>Zoogloeaceae</taxon>
        <taxon>Thauera</taxon>
    </lineage>
</organism>
<evidence type="ECO:0000313" key="1">
    <source>
        <dbReference type="EMBL" id="ACK55143.1"/>
    </source>
</evidence>
<keyword evidence="1" id="KW-0614">Plasmid</keyword>
<gene>
    <name evidence="1" type="ordered locus">Tmz1t_2410</name>
</gene>
<proteinExistence type="predicted"/>
<accession>B8F0H7</accession>